<reference evidence="7" key="1">
    <citation type="submission" date="2020-11" db="EMBL/GenBank/DDBJ databases">
        <authorList>
            <consortium name="DOE Joint Genome Institute"/>
            <person name="Ahrendt S."/>
            <person name="Riley R."/>
            <person name="Andreopoulos W."/>
            <person name="Labutti K."/>
            <person name="Pangilinan J."/>
            <person name="Ruiz-Duenas F.J."/>
            <person name="Barrasa J.M."/>
            <person name="Sanchez-Garcia M."/>
            <person name="Camarero S."/>
            <person name="Miyauchi S."/>
            <person name="Serrano A."/>
            <person name="Linde D."/>
            <person name="Babiker R."/>
            <person name="Drula E."/>
            <person name="Ayuso-Fernandez I."/>
            <person name="Pacheco R."/>
            <person name="Padilla G."/>
            <person name="Ferreira P."/>
            <person name="Barriuso J."/>
            <person name="Kellner H."/>
            <person name="Castanera R."/>
            <person name="Alfaro M."/>
            <person name="Ramirez L."/>
            <person name="Pisabarro A.G."/>
            <person name="Kuo A."/>
            <person name="Tritt A."/>
            <person name="Lipzen A."/>
            <person name="He G."/>
            <person name="Yan M."/>
            <person name="Ng V."/>
            <person name="Cullen D."/>
            <person name="Martin F."/>
            <person name="Rosso M.-N."/>
            <person name="Henrissat B."/>
            <person name="Hibbett D."/>
            <person name="Martinez A.T."/>
            <person name="Grigoriev I.V."/>
        </authorList>
    </citation>
    <scope>NUCLEOTIDE SEQUENCE</scope>
    <source>
        <strain evidence="7">ATCC 90797</strain>
    </source>
</reference>
<feature type="transmembrane region" description="Helical" evidence="6">
    <location>
        <begin position="39"/>
        <end position="57"/>
    </location>
</feature>
<feature type="transmembrane region" description="Helical" evidence="6">
    <location>
        <begin position="418"/>
        <end position="439"/>
    </location>
</feature>
<keyword evidence="4 6" id="KW-1133">Transmembrane helix</keyword>
<dbReference type="PANTHER" id="PTHR43791">
    <property type="entry name" value="PERMEASE-RELATED"/>
    <property type="match status" value="1"/>
</dbReference>
<dbReference type="Pfam" id="PF07690">
    <property type="entry name" value="MFS_1"/>
    <property type="match status" value="1"/>
</dbReference>
<feature type="transmembrane region" description="Helical" evidence="6">
    <location>
        <begin position="140"/>
        <end position="162"/>
    </location>
</feature>
<organism evidence="7 8">
    <name type="scientific">Pleurotus eryngii</name>
    <name type="common">Boletus of the steppes</name>
    <dbReference type="NCBI Taxonomy" id="5323"/>
    <lineage>
        <taxon>Eukaryota</taxon>
        <taxon>Fungi</taxon>
        <taxon>Dikarya</taxon>
        <taxon>Basidiomycota</taxon>
        <taxon>Agaricomycotina</taxon>
        <taxon>Agaricomycetes</taxon>
        <taxon>Agaricomycetidae</taxon>
        <taxon>Agaricales</taxon>
        <taxon>Pleurotineae</taxon>
        <taxon>Pleurotaceae</taxon>
        <taxon>Pleurotus</taxon>
    </lineage>
</organism>
<evidence type="ECO:0000256" key="1">
    <source>
        <dbReference type="ARBA" id="ARBA00004141"/>
    </source>
</evidence>
<evidence type="ECO:0000256" key="6">
    <source>
        <dbReference type="SAM" id="Phobius"/>
    </source>
</evidence>
<feature type="transmembrane region" description="Helical" evidence="6">
    <location>
        <begin position="77"/>
        <end position="97"/>
    </location>
</feature>
<protein>
    <submittedName>
        <fullName evidence="7">MFS general substrate transporter</fullName>
    </submittedName>
</protein>
<comment type="subcellular location">
    <subcellularLocation>
        <location evidence="1">Membrane</location>
        <topology evidence="1">Multi-pass membrane protein</topology>
    </subcellularLocation>
</comment>
<feature type="transmembrane region" description="Helical" evidence="6">
    <location>
        <begin position="193"/>
        <end position="212"/>
    </location>
</feature>
<evidence type="ECO:0000256" key="5">
    <source>
        <dbReference type="ARBA" id="ARBA00023136"/>
    </source>
</evidence>
<dbReference type="Gene3D" id="1.20.1250.20">
    <property type="entry name" value="MFS general substrate transporter like domains"/>
    <property type="match status" value="1"/>
</dbReference>
<comment type="caution">
    <text evidence="7">The sequence shown here is derived from an EMBL/GenBank/DDBJ whole genome shotgun (WGS) entry which is preliminary data.</text>
</comment>
<name>A0A9P6A1Y2_PLEER</name>
<feature type="transmembrane region" description="Helical" evidence="6">
    <location>
        <begin position="109"/>
        <end position="128"/>
    </location>
</feature>
<feature type="transmembrane region" description="Helical" evidence="6">
    <location>
        <begin position="355"/>
        <end position="372"/>
    </location>
</feature>
<feature type="transmembrane region" description="Helical" evidence="6">
    <location>
        <begin position="322"/>
        <end position="343"/>
    </location>
</feature>
<dbReference type="GO" id="GO:0022857">
    <property type="term" value="F:transmembrane transporter activity"/>
    <property type="evidence" value="ECO:0007669"/>
    <property type="project" value="InterPro"/>
</dbReference>
<feature type="transmembrane region" description="Helical" evidence="6">
    <location>
        <begin position="384"/>
        <end position="406"/>
    </location>
</feature>
<evidence type="ECO:0000313" key="8">
    <source>
        <dbReference type="Proteomes" id="UP000807025"/>
    </source>
</evidence>
<dbReference type="AlphaFoldDB" id="A0A9P6A1Y2"/>
<evidence type="ECO:0000256" key="3">
    <source>
        <dbReference type="ARBA" id="ARBA00022692"/>
    </source>
</evidence>
<dbReference type="InterPro" id="IPR036259">
    <property type="entry name" value="MFS_trans_sf"/>
</dbReference>
<keyword evidence="3 6" id="KW-0812">Transmembrane</keyword>
<accession>A0A9P6A1Y2</accession>
<feature type="transmembrane region" description="Helical" evidence="6">
    <location>
        <begin position="291"/>
        <end position="310"/>
    </location>
</feature>
<dbReference type="OrthoDB" id="3639251at2759"/>
<dbReference type="EMBL" id="MU154541">
    <property type="protein sequence ID" value="KAF9497771.1"/>
    <property type="molecule type" value="Genomic_DNA"/>
</dbReference>
<keyword evidence="5 6" id="KW-0472">Membrane</keyword>
<dbReference type="Proteomes" id="UP000807025">
    <property type="component" value="Unassembled WGS sequence"/>
</dbReference>
<sequence>MSLSEKGSDSVVEGYEKREHVDPEVNADPAFVKAIIRRVDFYLLPMLAILYSVSLTNRTNISNAYIAGMAGELQLQIGSRYSLATLTFFVPFILLELPSNIVMRNVGAASWIGSITTLWRIVTIGLGFTKTRWELVVCRALPGALESGFLPACTNISTWYFLHRLGRDLCSPALAGGIAEMAGVGGLRGWQGIFILMGLVTVIAGLCAFAFVQDFPDKNKFLTAEQTEFVLSRIDKDRSDAEYDHWTLPKFWSYVMDIQLWGLRTCSRAHLQLHMYDISLFRGWRRKSHEIIKAFAFFLPIILVQGLGYLTLEAQLSDKYALHAPLLIFQSIITIIELTLTVFPTHNAARYSGSFLGVAGSACNILAILGYMQNNVTGYTKRSFAPALAIGGAGVGGIVPSTVFRSKDAPGYRPGRKFLLWVAIGAQFVTCALAVFYYYKNKAVREGRAPPIEGRPGFY</sequence>
<dbReference type="GO" id="GO:0016020">
    <property type="term" value="C:membrane"/>
    <property type="evidence" value="ECO:0007669"/>
    <property type="project" value="UniProtKB-SubCell"/>
</dbReference>
<dbReference type="InterPro" id="IPR011701">
    <property type="entry name" value="MFS"/>
</dbReference>
<proteinExistence type="predicted"/>
<dbReference type="PANTHER" id="PTHR43791:SF3">
    <property type="entry name" value="MAJOR FACILITATOR SUPERFAMILY (MFS) PROFILE DOMAIN-CONTAINING PROTEIN"/>
    <property type="match status" value="1"/>
</dbReference>
<evidence type="ECO:0000256" key="4">
    <source>
        <dbReference type="ARBA" id="ARBA00022989"/>
    </source>
</evidence>
<evidence type="ECO:0000256" key="2">
    <source>
        <dbReference type="ARBA" id="ARBA00022448"/>
    </source>
</evidence>
<keyword evidence="8" id="KW-1185">Reference proteome</keyword>
<gene>
    <name evidence="7" type="ORF">BDN71DRAFT_1429208</name>
</gene>
<keyword evidence="2" id="KW-0813">Transport</keyword>
<dbReference type="SUPFAM" id="SSF103473">
    <property type="entry name" value="MFS general substrate transporter"/>
    <property type="match status" value="1"/>
</dbReference>
<evidence type="ECO:0000313" key="7">
    <source>
        <dbReference type="EMBL" id="KAF9497771.1"/>
    </source>
</evidence>